<feature type="modified residue" description="4-aspartylphosphate" evidence="6">
    <location>
        <position position="53"/>
    </location>
</feature>
<dbReference type="Pfam" id="PF08448">
    <property type="entry name" value="PAS_4"/>
    <property type="match status" value="1"/>
</dbReference>
<dbReference type="InterPro" id="IPR001789">
    <property type="entry name" value="Sig_transdc_resp-reg_receiver"/>
</dbReference>
<dbReference type="SUPFAM" id="SSF55785">
    <property type="entry name" value="PYP-like sensor domain (PAS domain)"/>
    <property type="match status" value="1"/>
</dbReference>
<reference evidence="9 10" key="1">
    <citation type="journal article" date="2017" name="Genome Announc.">
        <title>Complete Genome Sequences of Two Acetylene-Fermenting Pelobacter acetylenicus Strains.</title>
        <authorList>
            <person name="Sutton J.M."/>
            <person name="Baesman S.M."/>
            <person name="Fierst J.L."/>
            <person name="Poret-Peterson A.T."/>
            <person name="Oremland R.S."/>
            <person name="Dunlap D.S."/>
            <person name="Akob D.M."/>
        </authorList>
    </citation>
    <scope>NUCLEOTIDE SEQUENCE [LARGE SCALE GENOMIC DNA]</scope>
    <source>
        <strain evidence="9 10">SFB93</strain>
    </source>
</reference>
<dbReference type="SUPFAM" id="SSF52540">
    <property type="entry name" value="P-loop containing nucleoside triphosphate hydrolases"/>
    <property type="match status" value="1"/>
</dbReference>
<dbReference type="SMART" id="SM00382">
    <property type="entry name" value="AAA"/>
    <property type="match status" value="1"/>
</dbReference>
<keyword evidence="5" id="KW-0804">Transcription</keyword>
<gene>
    <name evidence="9" type="ORF">A7E78_12700</name>
</gene>
<dbReference type="InterPro" id="IPR025943">
    <property type="entry name" value="Sigma_54_int_dom_ATP-bd_2"/>
</dbReference>
<dbReference type="InterPro" id="IPR009057">
    <property type="entry name" value="Homeodomain-like_sf"/>
</dbReference>
<evidence type="ECO:0000256" key="5">
    <source>
        <dbReference type="ARBA" id="ARBA00023163"/>
    </source>
</evidence>
<name>A0A1L3GSI2_9BACT</name>
<dbReference type="KEGG" id="pef:A7E78_12700"/>
<dbReference type="InterPro" id="IPR003593">
    <property type="entry name" value="AAA+_ATPase"/>
</dbReference>
<keyword evidence="4" id="KW-0238">DNA-binding</keyword>
<dbReference type="SUPFAM" id="SSF46689">
    <property type="entry name" value="Homeodomain-like"/>
    <property type="match status" value="1"/>
</dbReference>
<dbReference type="Gene3D" id="3.40.50.2300">
    <property type="match status" value="1"/>
</dbReference>
<evidence type="ECO:0000256" key="1">
    <source>
        <dbReference type="ARBA" id="ARBA00022741"/>
    </source>
</evidence>
<dbReference type="PANTHER" id="PTHR32071:SF113">
    <property type="entry name" value="ALGINATE BIOSYNTHESIS TRANSCRIPTIONAL REGULATORY PROTEIN ALGB"/>
    <property type="match status" value="1"/>
</dbReference>
<dbReference type="Proteomes" id="UP000182517">
    <property type="component" value="Chromosome"/>
</dbReference>
<evidence type="ECO:0000256" key="6">
    <source>
        <dbReference type="PROSITE-ProRule" id="PRU00169"/>
    </source>
</evidence>
<dbReference type="PANTHER" id="PTHR32071">
    <property type="entry name" value="TRANSCRIPTIONAL REGULATORY PROTEIN"/>
    <property type="match status" value="1"/>
</dbReference>
<dbReference type="Gene3D" id="1.10.8.60">
    <property type="match status" value="1"/>
</dbReference>
<evidence type="ECO:0000256" key="3">
    <source>
        <dbReference type="ARBA" id="ARBA00023015"/>
    </source>
</evidence>
<dbReference type="InterPro" id="IPR000014">
    <property type="entry name" value="PAS"/>
</dbReference>
<dbReference type="Pfam" id="PF00072">
    <property type="entry name" value="Response_reg"/>
    <property type="match status" value="1"/>
</dbReference>
<sequence>MKPKILVIDDEKSLRFTFQRFLSDEGYEVDTAADYQEALLRIGQECYDVVFSDILLGDKTGIDVLRAIKEQIPLCPVIMVTGYPNIETASEALRLGAFDYISKPVVKKDLLQVARAAIKYRHVAEENERNRINLEAVFSSVGDGLIIVDQQGELQRANEAAQRIFQLDEEVLGQPYREALSNCSVRSCDLLQSTLETGRQGQLERIECDHSPNSRQVLTLLTSPLVNAVGEAIGAVLVTRDETRIDKLERSLRKRHNFHKMVGASNKMQELYCLLDDLADVPSTVLITGESGTGKELVAEALHKSGVRHNKPLVKVNCAALSDTLLESELFGHVRGSFTGAVKDRIGRFQKAEGGTIFLDEIGDISHKVQLRLLRVLQEREIERIGESMPTKVDIRIVAATNRNLAEMVRQGSFREDLYYRLKVITIPLPPLRERKDDIPLLVEHMIDKLNGTMGKEVTGISQEVAEFFQEYNWPGNIRELEHVMEYAFVRCRQPVVALGHLPEDLLATKDQNSDASPQVVEEDEVQSICKALEKTAWNKAKAARLLGIDRKTLYRKLAKYEIDA</sequence>
<dbReference type="PROSITE" id="PS00676">
    <property type="entry name" value="SIGMA54_INTERACT_2"/>
    <property type="match status" value="1"/>
</dbReference>
<keyword evidence="2" id="KW-0067">ATP-binding</keyword>
<feature type="domain" description="Response regulatory" evidence="8">
    <location>
        <begin position="4"/>
        <end position="118"/>
    </location>
</feature>
<dbReference type="PROSITE" id="PS00688">
    <property type="entry name" value="SIGMA54_INTERACT_3"/>
    <property type="match status" value="1"/>
</dbReference>
<dbReference type="GO" id="GO:0000160">
    <property type="term" value="P:phosphorelay signal transduction system"/>
    <property type="evidence" value="ECO:0007669"/>
    <property type="project" value="InterPro"/>
</dbReference>
<keyword evidence="3" id="KW-0805">Transcription regulation</keyword>
<dbReference type="InterPro" id="IPR027417">
    <property type="entry name" value="P-loop_NTPase"/>
</dbReference>
<keyword evidence="10" id="KW-1185">Reference proteome</keyword>
<evidence type="ECO:0000313" key="9">
    <source>
        <dbReference type="EMBL" id="APG28628.1"/>
    </source>
</evidence>
<proteinExistence type="predicted"/>
<dbReference type="Pfam" id="PF25601">
    <property type="entry name" value="AAA_lid_14"/>
    <property type="match status" value="1"/>
</dbReference>
<dbReference type="STRING" id="1842532.A7E78_12700"/>
<dbReference type="Pfam" id="PF02954">
    <property type="entry name" value="HTH_8"/>
    <property type="match status" value="1"/>
</dbReference>
<accession>A0A1L3GSI2</accession>
<dbReference type="InterPro" id="IPR025944">
    <property type="entry name" value="Sigma_54_int_dom_CS"/>
</dbReference>
<dbReference type="PROSITE" id="PS50110">
    <property type="entry name" value="RESPONSE_REGULATORY"/>
    <property type="match status" value="1"/>
</dbReference>
<evidence type="ECO:0000313" key="10">
    <source>
        <dbReference type="Proteomes" id="UP000182517"/>
    </source>
</evidence>
<dbReference type="FunFam" id="3.40.50.300:FF:000006">
    <property type="entry name" value="DNA-binding transcriptional regulator NtrC"/>
    <property type="match status" value="1"/>
</dbReference>
<dbReference type="InterPro" id="IPR025662">
    <property type="entry name" value="Sigma_54_int_dom_ATP-bd_1"/>
</dbReference>
<dbReference type="InterPro" id="IPR035965">
    <property type="entry name" value="PAS-like_dom_sf"/>
</dbReference>
<dbReference type="GO" id="GO:0043565">
    <property type="term" value="F:sequence-specific DNA binding"/>
    <property type="evidence" value="ECO:0007669"/>
    <property type="project" value="InterPro"/>
</dbReference>
<evidence type="ECO:0000256" key="4">
    <source>
        <dbReference type="ARBA" id="ARBA00023125"/>
    </source>
</evidence>
<keyword evidence="1" id="KW-0547">Nucleotide-binding</keyword>
<feature type="domain" description="Sigma-54 factor interaction" evidence="7">
    <location>
        <begin position="261"/>
        <end position="490"/>
    </location>
</feature>
<dbReference type="InterPro" id="IPR011006">
    <property type="entry name" value="CheY-like_superfamily"/>
</dbReference>
<dbReference type="SMART" id="SM00091">
    <property type="entry name" value="PAS"/>
    <property type="match status" value="1"/>
</dbReference>
<dbReference type="AlphaFoldDB" id="A0A1L3GSI2"/>
<keyword evidence="6" id="KW-0597">Phosphoprotein</keyword>
<dbReference type="Gene3D" id="3.30.450.20">
    <property type="entry name" value="PAS domain"/>
    <property type="match status" value="1"/>
</dbReference>
<dbReference type="PROSITE" id="PS50045">
    <property type="entry name" value="SIGMA54_INTERACT_4"/>
    <property type="match status" value="1"/>
</dbReference>
<dbReference type="GO" id="GO:0005524">
    <property type="term" value="F:ATP binding"/>
    <property type="evidence" value="ECO:0007669"/>
    <property type="project" value="UniProtKB-KW"/>
</dbReference>
<dbReference type="InterPro" id="IPR013656">
    <property type="entry name" value="PAS_4"/>
</dbReference>
<dbReference type="PROSITE" id="PS00675">
    <property type="entry name" value="SIGMA54_INTERACT_1"/>
    <property type="match status" value="1"/>
</dbReference>
<dbReference type="SUPFAM" id="SSF52172">
    <property type="entry name" value="CheY-like"/>
    <property type="match status" value="1"/>
</dbReference>
<dbReference type="CDD" id="cd00130">
    <property type="entry name" value="PAS"/>
    <property type="match status" value="1"/>
</dbReference>
<dbReference type="EMBL" id="CP015519">
    <property type="protein sequence ID" value="APG28628.1"/>
    <property type="molecule type" value="Genomic_DNA"/>
</dbReference>
<dbReference type="InterPro" id="IPR002078">
    <property type="entry name" value="Sigma_54_int"/>
</dbReference>
<evidence type="ECO:0000259" key="7">
    <source>
        <dbReference type="PROSITE" id="PS50045"/>
    </source>
</evidence>
<dbReference type="CDD" id="cd00009">
    <property type="entry name" value="AAA"/>
    <property type="match status" value="1"/>
</dbReference>
<evidence type="ECO:0000256" key="2">
    <source>
        <dbReference type="ARBA" id="ARBA00022840"/>
    </source>
</evidence>
<protein>
    <submittedName>
        <fullName evidence="9">Sigma-54-dependent Fis family transcriptional regulator</fullName>
    </submittedName>
</protein>
<dbReference type="Gene3D" id="1.10.10.60">
    <property type="entry name" value="Homeodomain-like"/>
    <property type="match status" value="1"/>
</dbReference>
<dbReference type="GO" id="GO:0006355">
    <property type="term" value="P:regulation of DNA-templated transcription"/>
    <property type="evidence" value="ECO:0007669"/>
    <property type="project" value="InterPro"/>
</dbReference>
<dbReference type="OrthoDB" id="9814761at2"/>
<dbReference type="RefSeq" id="WP_072284654.1">
    <property type="nucleotide sequence ID" value="NZ_CP015519.1"/>
</dbReference>
<dbReference type="NCBIfam" id="TIGR00229">
    <property type="entry name" value="sensory_box"/>
    <property type="match status" value="1"/>
</dbReference>
<evidence type="ECO:0000259" key="8">
    <source>
        <dbReference type="PROSITE" id="PS50110"/>
    </source>
</evidence>
<dbReference type="Pfam" id="PF00158">
    <property type="entry name" value="Sigma54_activat"/>
    <property type="match status" value="1"/>
</dbReference>
<dbReference type="InterPro" id="IPR058031">
    <property type="entry name" value="AAA_lid_NorR"/>
</dbReference>
<organism evidence="9 10">
    <name type="scientific">Syntrophotalea acetylenivorans</name>
    <dbReference type="NCBI Taxonomy" id="1842532"/>
    <lineage>
        <taxon>Bacteria</taxon>
        <taxon>Pseudomonadati</taxon>
        <taxon>Thermodesulfobacteriota</taxon>
        <taxon>Desulfuromonadia</taxon>
        <taxon>Desulfuromonadales</taxon>
        <taxon>Syntrophotaleaceae</taxon>
        <taxon>Syntrophotalea</taxon>
    </lineage>
</organism>
<dbReference type="InterPro" id="IPR002197">
    <property type="entry name" value="HTH_Fis"/>
</dbReference>
<dbReference type="PRINTS" id="PR01590">
    <property type="entry name" value="HTHFIS"/>
</dbReference>
<dbReference type="Gene3D" id="3.40.50.300">
    <property type="entry name" value="P-loop containing nucleotide triphosphate hydrolases"/>
    <property type="match status" value="1"/>
</dbReference>
<dbReference type="SMART" id="SM00448">
    <property type="entry name" value="REC"/>
    <property type="match status" value="1"/>
</dbReference>